<name>A0A1G4JWH3_9SACH</name>
<feature type="compositionally biased region" description="Basic and acidic residues" evidence="1">
    <location>
        <begin position="438"/>
        <end position="454"/>
    </location>
</feature>
<evidence type="ECO:0000313" key="3">
    <source>
        <dbReference type="Proteomes" id="UP000190274"/>
    </source>
</evidence>
<dbReference type="EMBL" id="LT598457">
    <property type="protein sequence ID" value="SCU95369.1"/>
    <property type="molecule type" value="Genomic_DNA"/>
</dbReference>
<feature type="compositionally biased region" description="Polar residues" evidence="1">
    <location>
        <begin position="82"/>
        <end position="134"/>
    </location>
</feature>
<dbReference type="Proteomes" id="UP000190274">
    <property type="component" value="Chromosome G"/>
</dbReference>
<protein>
    <submittedName>
        <fullName evidence="2">LADA_0G15236g1_1</fullName>
    </submittedName>
</protein>
<feature type="region of interest" description="Disordered" evidence="1">
    <location>
        <begin position="1"/>
        <end position="57"/>
    </location>
</feature>
<feature type="compositionally biased region" description="Low complexity" evidence="1">
    <location>
        <begin position="374"/>
        <end position="383"/>
    </location>
</feature>
<proteinExistence type="predicted"/>
<accession>A0A1G4JWH3</accession>
<feature type="region of interest" description="Disordered" evidence="1">
    <location>
        <begin position="319"/>
        <end position="383"/>
    </location>
</feature>
<feature type="compositionally biased region" description="Acidic residues" evidence="1">
    <location>
        <begin position="410"/>
        <end position="436"/>
    </location>
</feature>
<feature type="region of interest" description="Disordered" evidence="1">
    <location>
        <begin position="773"/>
        <end position="821"/>
    </location>
</feature>
<feature type="compositionally biased region" description="Polar residues" evidence="1">
    <location>
        <begin position="32"/>
        <end position="42"/>
    </location>
</feature>
<reference evidence="3" key="1">
    <citation type="submission" date="2016-03" db="EMBL/GenBank/DDBJ databases">
        <authorList>
            <person name="Devillers H."/>
        </authorList>
    </citation>
    <scope>NUCLEOTIDE SEQUENCE [LARGE SCALE GENOMIC DNA]</scope>
</reference>
<dbReference type="AlphaFoldDB" id="A0A1G4JWH3"/>
<evidence type="ECO:0000256" key="1">
    <source>
        <dbReference type="SAM" id="MobiDB-lite"/>
    </source>
</evidence>
<gene>
    <name evidence="2" type="ORF">LADA_0G15236G</name>
</gene>
<feature type="compositionally biased region" description="Polar residues" evidence="1">
    <location>
        <begin position="13"/>
        <end position="24"/>
    </location>
</feature>
<feature type="region of interest" description="Disordered" evidence="1">
    <location>
        <begin position="410"/>
        <end position="568"/>
    </location>
</feature>
<feature type="compositionally biased region" description="Polar residues" evidence="1">
    <location>
        <begin position="516"/>
        <end position="529"/>
    </location>
</feature>
<feature type="compositionally biased region" description="Polar residues" evidence="1">
    <location>
        <begin position="539"/>
        <end position="548"/>
    </location>
</feature>
<feature type="region of interest" description="Disordered" evidence="1">
    <location>
        <begin position="73"/>
        <end position="136"/>
    </location>
</feature>
<dbReference type="OrthoDB" id="3973129at2759"/>
<sequence length="821" mass="90610">MRSFIKSHRKSDSLGSSPSKNYSDQELEDLSNENTVSGVQSHQNKRPGLDKQASPSLSFDSFHKLTNKNKLFSSRIFKKPGYNSSPKPGESVTTPTSPFVQSFRNLSSPENPQYSKPTRQAVSVPYSQSDNEFTPTIKGTRMHEWGVSTKERSQSVIVLNRNSTSSETSSELIDGGLGSNIKYKTGSISSATSSLIEESYRTGYDVQRGKLEDLSELQEKHPYFGLRSRSKKAQNRKAQIHSHEDLISMGKDSSLDLASFSKKLELSTKSHPDVTLLPHAELASAQPPDASANYLGLGIKSTGPFQDDVSNNSEARANSMISNGRSFEEGDEIAARSKDPENEESDVQSFSNTDRGLEEQTVSSSDYSGDESSEASSKFSFEAAGVNGRTASVKYYSRPTPKEQVYVDDLYGDEEFDEDLNCFDDDDIEDELDYQEPQEQHHIYQDNSENKSTDNDADESFCTNDKGKDSAVGRPLKGYNDLFDLSDDEVQSMQSTGDFGSAESPPDGGLDESIPYSKNQNVKNYSQMFDLSDEDSEQCHTTHQSDGSNSKRVENAHASSENSGPLSGMIREVDQADDSLTGDTTASPSTRISNANIQQPALQAPFNCSLEGTHNKSSPCFPPPLSRSGVLKYHDLNTNLDYEVPRASSDLYFIDEGEEDKYNRRKQPDDHYLDEINNLPEDYNFSDDEGYLMATSRSPGLNKTTNSFKATHSFAQKPSAAVRECQPANYKLELKDKVVTFFHSPVNELEINPLSQVSILESDVLLASPVEDWQKGPSDSVISPITPSNSLSRPSPYFSQGNSLSPIQESHASADSTPNLQ</sequence>
<organism evidence="2 3">
    <name type="scientific">Lachancea dasiensis</name>
    <dbReference type="NCBI Taxonomy" id="1072105"/>
    <lineage>
        <taxon>Eukaryota</taxon>
        <taxon>Fungi</taxon>
        <taxon>Dikarya</taxon>
        <taxon>Ascomycota</taxon>
        <taxon>Saccharomycotina</taxon>
        <taxon>Saccharomycetes</taxon>
        <taxon>Saccharomycetales</taxon>
        <taxon>Saccharomycetaceae</taxon>
        <taxon>Lachancea</taxon>
    </lineage>
</organism>
<feature type="compositionally biased region" description="Polar residues" evidence="1">
    <location>
        <begin position="780"/>
        <end position="821"/>
    </location>
</feature>
<evidence type="ECO:0000313" key="2">
    <source>
        <dbReference type="EMBL" id="SCU95369.1"/>
    </source>
</evidence>
<keyword evidence="3" id="KW-1185">Reference proteome</keyword>